<sequence length="226" mass="22794">MVVQGVRTGKVRHSVALGDPERGRAVALAFSADGRTLAVSRLVRVDQEGRSVDVVDVGTGRKTRTLDGVGGYGIALGGSGDDLVLATTSGDRANLSDGTMAPGALGTVELGAVAFSPDGKTLAAAEPNGVALWNAEGTRRVGRLPGPAGTSDAGVSRLRFSADGHRLVGVVGGERVQIWDVRSQQSLGGVLPGVEGAPGEEPDPGGVGTERAGRAVPEGLRLRGCA</sequence>
<keyword evidence="3" id="KW-1185">Reference proteome</keyword>
<evidence type="ECO:0000256" key="1">
    <source>
        <dbReference type="SAM" id="MobiDB-lite"/>
    </source>
</evidence>
<gene>
    <name evidence="2" type="ORF">J116_000230</name>
</gene>
<organism evidence="2 3">
    <name type="scientific">Streptomyces thermolilacinus SPC6</name>
    <dbReference type="NCBI Taxonomy" id="1306406"/>
    <lineage>
        <taxon>Bacteria</taxon>
        <taxon>Bacillati</taxon>
        <taxon>Actinomycetota</taxon>
        <taxon>Actinomycetes</taxon>
        <taxon>Kitasatosporales</taxon>
        <taxon>Streptomycetaceae</taxon>
        <taxon>Streptomyces</taxon>
    </lineage>
</organism>
<dbReference type="InterPro" id="IPR015943">
    <property type="entry name" value="WD40/YVTN_repeat-like_dom_sf"/>
</dbReference>
<dbReference type="PANTHER" id="PTHR19879:SF9">
    <property type="entry name" value="TRANSCRIPTION INITIATION FACTOR TFIID SUBUNIT 5"/>
    <property type="match status" value="1"/>
</dbReference>
<accession>A0A1D3DLE2</accession>
<feature type="region of interest" description="Disordered" evidence="1">
    <location>
        <begin position="189"/>
        <end position="218"/>
    </location>
</feature>
<dbReference type="Gene3D" id="2.130.10.10">
    <property type="entry name" value="YVTN repeat-like/Quinoprotein amine dehydrogenase"/>
    <property type="match status" value="2"/>
</dbReference>
<dbReference type="PANTHER" id="PTHR19879">
    <property type="entry name" value="TRANSCRIPTION INITIATION FACTOR TFIID"/>
    <property type="match status" value="1"/>
</dbReference>
<evidence type="ECO:0008006" key="4">
    <source>
        <dbReference type="Google" id="ProtNLM"/>
    </source>
</evidence>
<dbReference type="AlphaFoldDB" id="A0A1D3DLE2"/>
<proteinExistence type="predicted"/>
<evidence type="ECO:0000313" key="2">
    <source>
        <dbReference type="EMBL" id="OEJ93151.1"/>
    </source>
</evidence>
<evidence type="ECO:0000313" key="3">
    <source>
        <dbReference type="Proteomes" id="UP000095329"/>
    </source>
</evidence>
<name>A0A1D3DLE2_9ACTN</name>
<dbReference type="STRING" id="1306406.J116_000230"/>
<reference evidence="2 3" key="1">
    <citation type="journal article" date="2013" name="Genome Announc.">
        <title>Genome Sequence of Streptomyces violaceusniger Strain SPC6, a Halotolerant Streptomycete That Exhibits Rapid Growth and Development.</title>
        <authorList>
            <person name="Chen X."/>
            <person name="Zhang B."/>
            <person name="Zhang W."/>
            <person name="Wu X."/>
            <person name="Zhang M."/>
            <person name="Chen T."/>
            <person name="Liu G."/>
            <person name="Dyson P."/>
        </authorList>
    </citation>
    <scope>NUCLEOTIDE SEQUENCE [LARGE SCALE GENOMIC DNA]</scope>
    <source>
        <strain evidence="2 3">SPC6</strain>
    </source>
</reference>
<dbReference type="EMBL" id="ASHX02000001">
    <property type="protein sequence ID" value="OEJ93151.1"/>
    <property type="molecule type" value="Genomic_DNA"/>
</dbReference>
<dbReference type="Proteomes" id="UP000095329">
    <property type="component" value="Unassembled WGS sequence"/>
</dbReference>
<dbReference type="eggNOG" id="COG2319">
    <property type="taxonomic scope" value="Bacteria"/>
</dbReference>
<dbReference type="SUPFAM" id="SSF63829">
    <property type="entry name" value="Calcium-dependent phosphotriesterase"/>
    <property type="match status" value="1"/>
</dbReference>
<comment type="caution">
    <text evidence="2">The sequence shown here is derived from an EMBL/GenBank/DDBJ whole genome shotgun (WGS) entry which is preliminary data.</text>
</comment>
<dbReference type="RefSeq" id="WP_023591391.1">
    <property type="nucleotide sequence ID" value="NZ_ASHX02000001.1"/>
</dbReference>
<protein>
    <recommendedName>
        <fullName evidence="4">Anaphase-promoting complex subunit 4 WD40 domain-containing protein</fullName>
    </recommendedName>
</protein>